<dbReference type="EMBL" id="JAGTXO010000052">
    <property type="protein sequence ID" value="KAG8458403.1"/>
    <property type="molecule type" value="Genomic_DNA"/>
</dbReference>
<evidence type="ECO:0000259" key="10">
    <source>
        <dbReference type="Pfam" id="PF02823"/>
    </source>
</evidence>
<evidence type="ECO:0000256" key="4">
    <source>
        <dbReference type="ARBA" id="ARBA00022781"/>
    </source>
</evidence>
<dbReference type="Pfam" id="PF02823">
    <property type="entry name" value="ATP-synt_DE_N"/>
    <property type="match status" value="1"/>
</dbReference>
<gene>
    <name evidence="11" type="ORF">KFE25_004544</name>
</gene>
<evidence type="ECO:0000256" key="9">
    <source>
        <dbReference type="ARBA" id="ARBA00023136"/>
    </source>
</evidence>
<dbReference type="CDD" id="cd12152">
    <property type="entry name" value="F1-ATPase_delta"/>
    <property type="match status" value="1"/>
</dbReference>
<evidence type="ECO:0000256" key="5">
    <source>
        <dbReference type="ARBA" id="ARBA00022792"/>
    </source>
</evidence>
<dbReference type="HAMAP" id="MF_00530">
    <property type="entry name" value="ATP_synth_epsil_bac"/>
    <property type="match status" value="1"/>
</dbReference>
<keyword evidence="5" id="KW-0999">Mitochondrion inner membrane</keyword>
<keyword evidence="9" id="KW-0472">Membrane</keyword>
<keyword evidence="7" id="KW-0406">Ion transport</keyword>
<keyword evidence="12" id="KW-1185">Reference proteome</keyword>
<dbReference type="GO" id="GO:0045259">
    <property type="term" value="C:proton-transporting ATP synthase complex"/>
    <property type="evidence" value="ECO:0007669"/>
    <property type="project" value="InterPro"/>
</dbReference>
<dbReference type="Gene3D" id="2.60.15.10">
    <property type="entry name" value="F0F1 ATP synthase delta/epsilon subunit, N-terminal"/>
    <property type="match status" value="1"/>
</dbReference>
<evidence type="ECO:0000313" key="11">
    <source>
        <dbReference type="EMBL" id="KAG8458403.1"/>
    </source>
</evidence>
<keyword evidence="3" id="KW-0813">Transport</keyword>
<keyword evidence="6" id="KW-0809">Transit peptide</keyword>
<dbReference type="GO" id="GO:0005743">
    <property type="term" value="C:mitochondrial inner membrane"/>
    <property type="evidence" value="ECO:0007669"/>
    <property type="project" value="UniProtKB-SubCell"/>
</dbReference>
<keyword evidence="8" id="KW-0496">Mitochondrion</keyword>
<evidence type="ECO:0000256" key="2">
    <source>
        <dbReference type="ARBA" id="ARBA00005712"/>
    </source>
</evidence>
<reference evidence="11" key="1">
    <citation type="submission" date="2021-05" db="EMBL/GenBank/DDBJ databases">
        <title>The genome of the haptophyte Pavlova lutheri (Diacronema luteri, Pavlovales) - a model for lipid biosynthesis in eukaryotic algae.</title>
        <authorList>
            <person name="Hulatt C.J."/>
            <person name="Posewitz M.C."/>
        </authorList>
    </citation>
    <scope>NUCLEOTIDE SEQUENCE</scope>
    <source>
        <strain evidence="11">NIVA-4/92</strain>
    </source>
</reference>
<accession>A0A8J5X3E9</accession>
<dbReference type="SUPFAM" id="SSF51344">
    <property type="entry name" value="Epsilon subunit of F1F0-ATP synthase N-terminal domain"/>
    <property type="match status" value="1"/>
</dbReference>
<dbReference type="GO" id="GO:0046933">
    <property type="term" value="F:proton-transporting ATP synthase activity, rotational mechanism"/>
    <property type="evidence" value="ECO:0007669"/>
    <property type="project" value="InterPro"/>
</dbReference>
<dbReference type="InterPro" id="IPR020546">
    <property type="entry name" value="ATP_synth_F1_dsu/esu_N"/>
</dbReference>
<evidence type="ECO:0000256" key="8">
    <source>
        <dbReference type="ARBA" id="ARBA00023128"/>
    </source>
</evidence>
<dbReference type="OrthoDB" id="270171at2759"/>
<dbReference type="PANTHER" id="PTHR13822:SF7">
    <property type="entry name" value="ATP SYNTHASE SUBUNIT DELTA, MITOCHONDRIAL"/>
    <property type="match status" value="1"/>
</dbReference>
<evidence type="ECO:0000256" key="3">
    <source>
        <dbReference type="ARBA" id="ARBA00022448"/>
    </source>
</evidence>
<dbReference type="InterPro" id="IPR036771">
    <property type="entry name" value="ATPsynth_dsu/esu_N"/>
</dbReference>
<dbReference type="AlphaFoldDB" id="A0A8J5X3E9"/>
<keyword evidence="4" id="KW-0375">Hydrogen ion transport</keyword>
<proteinExistence type="inferred from homology"/>
<dbReference type="Proteomes" id="UP000751190">
    <property type="component" value="Unassembled WGS sequence"/>
</dbReference>
<evidence type="ECO:0000256" key="1">
    <source>
        <dbReference type="ARBA" id="ARBA00004273"/>
    </source>
</evidence>
<evidence type="ECO:0000256" key="7">
    <source>
        <dbReference type="ARBA" id="ARBA00023065"/>
    </source>
</evidence>
<comment type="similarity">
    <text evidence="2">Belongs to the ATPase epsilon chain family.</text>
</comment>
<evidence type="ECO:0000256" key="6">
    <source>
        <dbReference type="ARBA" id="ARBA00022946"/>
    </source>
</evidence>
<dbReference type="OMA" id="PHQTIYR"/>
<dbReference type="PANTHER" id="PTHR13822">
    <property type="entry name" value="ATP SYNTHASE DELTA/EPSILON CHAIN"/>
    <property type="match status" value="1"/>
</dbReference>
<dbReference type="InterPro" id="IPR001469">
    <property type="entry name" value="ATP_synth_F1_dsu/esu"/>
</dbReference>
<evidence type="ECO:0000313" key="12">
    <source>
        <dbReference type="Proteomes" id="UP000751190"/>
    </source>
</evidence>
<sequence>MFRSVVMRAARTALRAEEAAASDPAFATKLKFNFSIPSTPIYAAAPVRMVIVPGASGVFGVLKDHVPTTAAMKPGVVQIQENEGETELKQYFVSGGFAFVKPDSSLDIQAVEAVKLEDLDVEAVKKGVANYSALVSSTTDEKEKAQAEIGLEVYQAMAAALNAA</sequence>
<feature type="domain" description="ATP synthase F1 complex delta/epsilon subunit N-terminal" evidence="10">
    <location>
        <begin position="32"/>
        <end position="103"/>
    </location>
</feature>
<organism evidence="11 12">
    <name type="scientific">Diacronema lutheri</name>
    <name type="common">Unicellular marine alga</name>
    <name type="synonym">Monochrysis lutheri</name>
    <dbReference type="NCBI Taxonomy" id="2081491"/>
    <lineage>
        <taxon>Eukaryota</taxon>
        <taxon>Haptista</taxon>
        <taxon>Haptophyta</taxon>
        <taxon>Pavlovophyceae</taxon>
        <taxon>Pavlovales</taxon>
        <taxon>Pavlovaceae</taxon>
        <taxon>Diacronema</taxon>
    </lineage>
</organism>
<comment type="subcellular location">
    <subcellularLocation>
        <location evidence="1">Mitochondrion inner membrane</location>
    </subcellularLocation>
</comment>
<comment type="caution">
    <text evidence="11">The sequence shown here is derived from an EMBL/GenBank/DDBJ whole genome shotgun (WGS) entry which is preliminary data.</text>
</comment>
<protein>
    <recommendedName>
        <fullName evidence="10">ATP synthase F1 complex delta/epsilon subunit N-terminal domain-containing protein</fullName>
    </recommendedName>
</protein>
<name>A0A8J5X3E9_DIALT</name>